<dbReference type="InterPro" id="IPR002999">
    <property type="entry name" value="Tudor"/>
</dbReference>
<name>A0A9P0FSG1_CHRIL</name>
<dbReference type="InterPro" id="IPR050621">
    <property type="entry name" value="Tudor_domain_containing"/>
</dbReference>
<dbReference type="FunFam" id="2.30.30.140:FF:000018">
    <property type="entry name" value="Serine/threonine-protein kinase 31"/>
    <property type="match status" value="1"/>
</dbReference>
<dbReference type="CDD" id="cd20379">
    <property type="entry name" value="Tudor_dTUD-like"/>
    <property type="match status" value="1"/>
</dbReference>
<feature type="domain" description="Tudor" evidence="2">
    <location>
        <begin position="381"/>
        <end position="439"/>
    </location>
</feature>
<protein>
    <recommendedName>
        <fullName evidence="2">Tudor domain-containing protein</fullName>
    </recommendedName>
</protein>
<organism evidence="3 4">
    <name type="scientific">Chrysodeixis includens</name>
    <name type="common">Soybean looper</name>
    <name type="synonym">Pseudoplusia includens</name>
    <dbReference type="NCBI Taxonomy" id="689277"/>
    <lineage>
        <taxon>Eukaryota</taxon>
        <taxon>Metazoa</taxon>
        <taxon>Ecdysozoa</taxon>
        <taxon>Arthropoda</taxon>
        <taxon>Hexapoda</taxon>
        <taxon>Insecta</taxon>
        <taxon>Pterygota</taxon>
        <taxon>Neoptera</taxon>
        <taxon>Endopterygota</taxon>
        <taxon>Lepidoptera</taxon>
        <taxon>Glossata</taxon>
        <taxon>Ditrysia</taxon>
        <taxon>Noctuoidea</taxon>
        <taxon>Noctuidae</taxon>
        <taxon>Plusiinae</taxon>
        <taxon>Chrysodeixis</taxon>
    </lineage>
</organism>
<feature type="compositionally biased region" description="Basic and acidic residues" evidence="1">
    <location>
        <begin position="759"/>
        <end position="768"/>
    </location>
</feature>
<dbReference type="Pfam" id="PF00567">
    <property type="entry name" value="TUDOR"/>
    <property type="match status" value="9"/>
</dbReference>
<feature type="compositionally biased region" description="Basic and acidic residues" evidence="1">
    <location>
        <begin position="914"/>
        <end position="1039"/>
    </location>
</feature>
<feature type="compositionally biased region" description="Basic and acidic residues" evidence="1">
    <location>
        <begin position="2272"/>
        <end position="2281"/>
    </location>
</feature>
<evidence type="ECO:0000256" key="1">
    <source>
        <dbReference type="SAM" id="MobiDB-lite"/>
    </source>
</evidence>
<dbReference type="Proteomes" id="UP001154114">
    <property type="component" value="Chromosome 13"/>
</dbReference>
<dbReference type="SMART" id="SM00333">
    <property type="entry name" value="TUDOR"/>
    <property type="match status" value="9"/>
</dbReference>
<feature type="domain" description="Tudor" evidence="2">
    <location>
        <begin position="61"/>
        <end position="121"/>
    </location>
</feature>
<dbReference type="PANTHER" id="PTHR22948:SF4">
    <property type="entry name" value="TUDOR DOMAIN-CONTAINING PROTEIN 1"/>
    <property type="match status" value="1"/>
</dbReference>
<feature type="compositionally biased region" description="Polar residues" evidence="1">
    <location>
        <begin position="2259"/>
        <end position="2271"/>
    </location>
</feature>
<feature type="domain" description="Tudor" evidence="2">
    <location>
        <begin position="1124"/>
        <end position="1183"/>
    </location>
</feature>
<feature type="compositionally biased region" description="Basic and acidic residues" evidence="1">
    <location>
        <begin position="774"/>
        <end position="797"/>
    </location>
</feature>
<feature type="compositionally biased region" description="Basic and acidic residues" evidence="1">
    <location>
        <begin position="2233"/>
        <end position="2258"/>
    </location>
</feature>
<feature type="compositionally biased region" description="Low complexity" evidence="1">
    <location>
        <begin position="2282"/>
        <end position="2292"/>
    </location>
</feature>
<feature type="region of interest" description="Disordered" evidence="1">
    <location>
        <begin position="2230"/>
        <end position="2430"/>
    </location>
</feature>
<dbReference type="InterPro" id="IPR035437">
    <property type="entry name" value="SNase_OB-fold_sf"/>
</dbReference>
<feature type="compositionally biased region" description="Basic and acidic residues" evidence="1">
    <location>
        <begin position="724"/>
        <end position="752"/>
    </location>
</feature>
<accession>A0A9P0FSG1</accession>
<dbReference type="EMBL" id="LR824016">
    <property type="protein sequence ID" value="CAH0584474.1"/>
    <property type="molecule type" value="Genomic_DNA"/>
</dbReference>
<evidence type="ECO:0000313" key="3">
    <source>
        <dbReference type="EMBL" id="CAH0584474.1"/>
    </source>
</evidence>
<dbReference type="OrthoDB" id="9989103at2759"/>
<feature type="compositionally biased region" description="Basic and acidic residues" evidence="1">
    <location>
        <begin position="829"/>
        <end position="863"/>
    </location>
</feature>
<feature type="compositionally biased region" description="Basic and acidic residues" evidence="1">
    <location>
        <begin position="2371"/>
        <end position="2430"/>
    </location>
</feature>
<feature type="domain" description="Tudor" evidence="2">
    <location>
        <begin position="567"/>
        <end position="625"/>
    </location>
</feature>
<feature type="domain" description="Tudor" evidence="2">
    <location>
        <begin position="2063"/>
        <end position="2121"/>
    </location>
</feature>
<gene>
    <name evidence="3" type="ORF">CINC_LOCUS2661</name>
</gene>
<dbReference type="PANTHER" id="PTHR22948">
    <property type="entry name" value="TUDOR DOMAIN CONTAINING PROTEIN"/>
    <property type="match status" value="1"/>
</dbReference>
<dbReference type="SUPFAM" id="SSF63748">
    <property type="entry name" value="Tudor/PWWP/MBT"/>
    <property type="match status" value="9"/>
</dbReference>
<dbReference type="Gene3D" id="2.30.30.140">
    <property type="match status" value="9"/>
</dbReference>
<evidence type="ECO:0000313" key="4">
    <source>
        <dbReference type="Proteomes" id="UP001154114"/>
    </source>
</evidence>
<feature type="compositionally biased region" description="Basic and acidic residues" evidence="1">
    <location>
        <begin position="698"/>
        <end position="713"/>
    </location>
</feature>
<sequence>MAMPPEHPRNFRLFVTDVDGEGHFLKISGQVDHQASLMIESLFDAARANLEKGVGAVPPAAIHEGVICAAKYKDGTYYRAKVINTSSLSTGLVGVHFIDYGNKDMISLSAIRFFDSYDPLFTQLRGQATDYYLSGVMNPSGRWEEPHLLKLQSLLCYAEYSATVEAQTRSSKTIISIQFKGTDLSTHLLSIRFGVAIPLAKQEVLLHQLSSDNQQAPHRQPSFVTEPPNFPEHVPFLLNQNFPSNPASTMRLQQNVSLPFNGSVPMTPSLIGQRLLVNKASRNPGNLRAPSRQPQHAPENAVVNTAGPPPSIAIAHKPASPKKSTTFKSRLLEINSHHKVFISSADDGPELFAVQLVNDANKLQDMMDDINKRPHSSLTEPPMIGTVCLGRMSGDRVICRAIVMNLSGSQCKLFFVDFGDTDMVSYYDIFDIPEEFVKPNVFAMRFCLSGVKKLEKGPHLNETFKQLVNGKIMTLKVVAPEGPPLIQYGELYLDNKNVLDLLMANMKDKLQFKWIEMLPLNTRKSVLVSYVDSCIKFYVQLSDKIDDLNAVMEAVRAHCENSSSPGELPVGAACCARFPDDNNWYRARVRDNKGKKVVVTYVDYGNEQEVDVSDLRTITPELIRLPAQALKCALKGFENRPVETKTSNQLEMLALEKTLTATIVGILSSTMIVSLIDETVNPPLDVARRMNQLSQPRSSHELKATTPVRKDAPESFSSPESVSDDGKKKSFRREKSFKDDKRPPREGNEDFPQRGGSFRGRDNKESFDRAGPGRHSEKFGGRPDRGDRPHNDRRGGPPRENNAPPQSVGDDEWEEPPAQAAFQPPPNRHNRDNYRERDGNPRERDGNPRERDNNPRDRDNNLRDRRKPRLEHQDKSQGQKPVWKKDTGGVGKRLRQAAEAASLDAQNAHPRGSIQDRLKRENRYNQHDDREERRNDDWGHRSGRDNRFDRSDRPDRPDRPDRSDRPDRPDRPDRRDNRGDRRDNWGDKKENFHQKKEFRNDRPPRSNFSPRDRAERSFGSDDRKSERSFRSQDGDRENVGRAPPYKSRSKFTQVQYKELSDPVPLTTQFIEPSVETGAQHEVSVTWIISPDSFYTQIMSLQPKFLEMMHKIPELYKGVKSYTGDVPVGGSVLARYPVDGVLYRATIVCVQPFSKFIVRYVDFGNKQLVDAKDIWQLDRQLMDLPKMAVHCSLVGVMPMDGEWKADPEIDLCFNAPRYQCVFQEFVEEQYKVSLWNNGASVVDMLVEKQLAKLSEHQTSVTLKDEAIDLTIIVGQQILCKVTHVESYEKFFVQLDLEKAALVEEAIANFDTNKLTPLSAESLADGIHCTLKYEDKIYRAILLEVADTANIKAVLPDYGMTITTALDKLMILPTELSVYYYQSLECSLNNYTAESKTLINLEDLKTKLTGNKVIIYINFVDGISLVSTLYDSITGQKIAVFEPDEGAYDEVVQLCMRSVFNYNFGLAYISHAENLNEFYLQKSTDGDRIALLLDELYKFYEEGTPKPLTSFEEESICVAHSADGNWYRATILSVEDTQVKVQYTDYGNTETLPKESLKVLDPKFFEPCALALVASLGLVALQEDALTKLKEWTNEKEVQVTLAFGTDGWLASLHLDGVDLSMKLVNEKLATPKIMSNEEQKVEEPAADPISLPEGCTQVYISHIDTPGHFWLQMADKVDKIEEIQSELQSKADSYADIEVRELGTICVAKYLADDLWYRAEILDSDSDITTVRFIDYGNTDVLDNQPGLIKVLPDHLKEIERYAVKSSVNAVPTGTGQWSEPSSDYFTQLVGDLANPVDALIVLKDVTTYVDIYVNGQNLTDKLVSEGHASRSEETDCGDLPSCFASHVNSPSEFWIQLETATSELQAMEAAMVDAENFPELTDKEEGVICAAKYPEDGAWYRAQVIVDGSEGTEVLFMDYGNASIANELRSLPDELKVKPALSRKCALQKARDIKWSRKSEIKFNELAAEGATIFNVQFIASGDISIVELYHEGKSVTEELVGLCEESPAERPTPIGQDLLSNGKICYVNSLEEFYVHFDTATSELDKVTVRMNDAPEFEPASELKVGALCAAFWAEDEQWYRAKVLEFCDGGYHVQFVDYGNKAKCEEFRQLPEDLAVIEPLSKCCRLSTVFSDEVLHESAKNKLDELTIEDTTFQIELLDSTKEPILVKLLINGQDFISLVTPDNALIKEEPTVGKKADSTGEAANEKLELNTSQADLDESMESNHTVIENKSFETKSEDLTEKDEVSVESPAKDSSSETIENTEQTLQSSERDESKDSISTETENISTEEATPESNSEKQEVTDNVEKVTEEIESPKDVKETAKVEVNEIPAEKEPVVDKTSENKTPVEVVETKEKTDVKVAVTENSAEPEKPTENAVETTDKPTEKPVETDKPTAKVPETEKDDKVTVTETPADKLTETSEEKTSEN</sequence>
<reference evidence="3" key="1">
    <citation type="submission" date="2021-12" db="EMBL/GenBank/DDBJ databases">
        <authorList>
            <person name="King R."/>
        </authorList>
    </citation>
    <scope>NUCLEOTIDE SEQUENCE</scope>
</reference>
<dbReference type="GO" id="GO:0005737">
    <property type="term" value="C:cytoplasm"/>
    <property type="evidence" value="ECO:0007669"/>
    <property type="project" value="UniProtKB-ARBA"/>
</dbReference>
<feature type="region of interest" description="Disordered" evidence="1">
    <location>
        <begin position="691"/>
        <end position="1053"/>
    </location>
</feature>
<feature type="domain" description="Tudor" evidence="2">
    <location>
        <begin position="1882"/>
        <end position="1940"/>
    </location>
</feature>
<feature type="domain" description="Tudor" evidence="2">
    <location>
        <begin position="1698"/>
        <end position="1757"/>
    </location>
</feature>
<feature type="compositionally biased region" description="Basic and acidic residues" evidence="1">
    <location>
        <begin position="2298"/>
        <end position="2345"/>
    </location>
</feature>
<proteinExistence type="predicted"/>
<dbReference type="PROSITE" id="PS50304">
    <property type="entry name" value="TUDOR"/>
    <property type="match status" value="8"/>
</dbReference>
<dbReference type="Gene3D" id="2.40.50.90">
    <property type="match status" value="5"/>
</dbReference>
<evidence type="ECO:0000259" key="2">
    <source>
        <dbReference type="PROSITE" id="PS50304"/>
    </source>
</evidence>
<keyword evidence="4" id="KW-1185">Reference proteome</keyword>
<feature type="compositionally biased region" description="Basic and acidic residues" evidence="1">
    <location>
        <begin position="870"/>
        <end position="887"/>
    </location>
</feature>
<feature type="domain" description="Tudor" evidence="2">
    <location>
        <begin position="1508"/>
        <end position="1565"/>
    </location>
</feature>